<dbReference type="PANTHER" id="PTHR30273">
    <property type="entry name" value="PERIPLASMIC SIGNAL SENSOR AND SIGMA FACTOR ACTIVATOR FECR-RELATED"/>
    <property type="match status" value="1"/>
</dbReference>
<accession>A0A918UQT9</accession>
<reference evidence="4" key="1">
    <citation type="journal article" date="2014" name="Int. J. Syst. Evol. Microbiol.">
        <title>Complete genome sequence of Corynebacterium casei LMG S-19264T (=DSM 44701T), isolated from a smear-ripened cheese.</title>
        <authorList>
            <consortium name="US DOE Joint Genome Institute (JGI-PGF)"/>
            <person name="Walter F."/>
            <person name="Albersmeier A."/>
            <person name="Kalinowski J."/>
            <person name="Ruckert C."/>
        </authorList>
    </citation>
    <scope>NUCLEOTIDE SEQUENCE</scope>
    <source>
        <strain evidence="4">KCTC 12368</strain>
    </source>
</reference>
<dbReference type="GO" id="GO:0016989">
    <property type="term" value="F:sigma factor antagonist activity"/>
    <property type="evidence" value="ECO:0007669"/>
    <property type="project" value="TreeGrafter"/>
</dbReference>
<feature type="transmembrane region" description="Helical" evidence="1">
    <location>
        <begin position="7"/>
        <end position="24"/>
    </location>
</feature>
<dbReference type="Pfam" id="PF04773">
    <property type="entry name" value="FecR"/>
    <property type="match status" value="1"/>
</dbReference>
<keyword evidence="1" id="KW-0472">Membrane</keyword>
<evidence type="ECO:0000259" key="2">
    <source>
        <dbReference type="Pfam" id="PF04773"/>
    </source>
</evidence>
<evidence type="ECO:0000313" key="4">
    <source>
        <dbReference type="EMBL" id="GGZ28927.1"/>
    </source>
</evidence>
<dbReference type="Pfam" id="PF16344">
    <property type="entry name" value="FecR_C"/>
    <property type="match status" value="1"/>
</dbReference>
<comment type="caution">
    <text evidence="4">The sequence shown here is derived from an EMBL/GenBank/DDBJ whole genome shotgun (WGS) entry which is preliminary data.</text>
</comment>
<gene>
    <name evidence="4" type="ORF">GCM10007049_22500</name>
</gene>
<evidence type="ECO:0000259" key="3">
    <source>
        <dbReference type="Pfam" id="PF16344"/>
    </source>
</evidence>
<protein>
    <submittedName>
        <fullName evidence="4">Anti-sigma factor</fullName>
    </submittedName>
</protein>
<dbReference type="Gene3D" id="3.55.50.30">
    <property type="match status" value="1"/>
</dbReference>
<dbReference type="InterPro" id="IPR032508">
    <property type="entry name" value="FecR_C"/>
</dbReference>
<evidence type="ECO:0000256" key="1">
    <source>
        <dbReference type="SAM" id="Phobius"/>
    </source>
</evidence>
<keyword evidence="5" id="KW-1185">Reference proteome</keyword>
<proteinExistence type="predicted"/>
<sequence>MVLFGKQVLLILFAGSLSLILYMGNKEELLFKILAGEASEEEIHACEEWRKEAVENEQEFLLFERLWKSSTVQHRPVKEKVWQSIYSEISPLPSKAKLEVNDSRHVWWKAIAAVFVVVIIAGALLLKPGPSAVLKTPEAEAIVWESKSTSAGQKLTLSLPDGSLVKLNSRSQLRYQRGFKSGSREVFLDGEAFFNVKSDTLHPFTVNAGGLRTRVLGTSFNVNSFSGAQQSSVAVVTGLVEVQTNYNSALIKLHPSEMAVLQVDSSLVKTSYDADIVIGWKEGRLGFERADFDEVIRELSDWYGVHFVLDAYRINKQRYTGSYVDEPLDRVLEGMAFTFQFDYSIRADTVFLSAVKKPF</sequence>
<dbReference type="PANTHER" id="PTHR30273:SF2">
    <property type="entry name" value="PROTEIN FECR"/>
    <property type="match status" value="1"/>
</dbReference>
<dbReference type="PIRSF" id="PIRSF018266">
    <property type="entry name" value="FecR"/>
    <property type="match status" value="1"/>
</dbReference>
<dbReference type="EMBL" id="BMWX01000003">
    <property type="protein sequence ID" value="GGZ28927.1"/>
    <property type="molecule type" value="Genomic_DNA"/>
</dbReference>
<dbReference type="Proteomes" id="UP000619457">
    <property type="component" value="Unassembled WGS sequence"/>
</dbReference>
<reference evidence="4" key="2">
    <citation type="submission" date="2020-09" db="EMBL/GenBank/DDBJ databases">
        <authorList>
            <person name="Sun Q."/>
            <person name="Kim S."/>
        </authorList>
    </citation>
    <scope>NUCLEOTIDE SEQUENCE</scope>
    <source>
        <strain evidence="4">KCTC 12368</strain>
    </source>
</reference>
<name>A0A918UQT9_9BACT</name>
<dbReference type="AlphaFoldDB" id="A0A918UQT9"/>
<feature type="domain" description="Protein FecR C-terminal" evidence="3">
    <location>
        <begin position="286"/>
        <end position="351"/>
    </location>
</feature>
<keyword evidence="1" id="KW-0812">Transmembrane</keyword>
<dbReference type="Gene3D" id="2.60.120.1440">
    <property type="match status" value="1"/>
</dbReference>
<feature type="transmembrane region" description="Helical" evidence="1">
    <location>
        <begin position="106"/>
        <end position="126"/>
    </location>
</feature>
<keyword evidence="1" id="KW-1133">Transmembrane helix</keyword>
<evidence type="ECO:0000313" key="5">
    <source>
        <dbReference type="Proteomes" id="UP000619457"/>
    </source>
</evidence>
<feature type="domain" description="FecR protein" evidence="2">
    <location>
        <begin position="148"/>
        <end position="241"/>
    </location>
</feature>
<organism evidence="4 5">
    <name type="scientific">Echinicola pacifica</name>
    <dbReference type="NCBI Taxonomy" id="346377"/>
    <lineage>
        <taxon>Bacteria</taxon>
        <taxon>Pseudomonadati</taxon>
        <taxon>Bacteroidota</taxon>
        <taxon>Cytophagia</taxon>
        <taxon>Cytophagales</taxon>
        <taxon>Cyclobacteriaceae</taxon>
        <taxon>Echinicola</taxon>
    </lineage>
</organism>
<dbReference type="InterPro" id="IPR012373">
    <property type="entry name" value="Ferrdict_sens_TM"/>
</dbReference>
<dbReference type="InterPro" id="IPR006860">
    <property type="entry name" value="FecR"/>
</dbReference>